<dbReference type="InterPro" id="IPR001214">
    <property type="entry name" value="SET_dom"/>
</dbReference>
<dbReference type="Gene3D" id="3.90.1420.10">
    <property type="entry name" value="Rubisco LSMT, substrate-binding domain"/>
    <property type="match status" value="1"/>
</dbReference>
<sequence length="486" mass="56292">MGRKKCHRSIHNYDSSQKKKIPQIKRKEISQQCENLLKLCSDPIYTTRLWESYLEISSILEKINRLEEMRMATTTPRAEAIMQFIEWLKSYGAMIEGVSIGEFAGFDLGIKAEKDYHANELVLEIPRKVIFSIETAAPELSSIANDPIIQHMPQVALAIALLVEKHRENSKWKPYLSVLPRTYNTVLYMSARDMIELKGSPTLEVALKHCRNIARQYSYFNQMFQSNGSSNHVSQILKDVFTYEEYCWAVSTVMTRQNIIPSEHAGEMIHALIPMWDMCNHEEGVITTDFNINSDMCECYVKREFKQGEQIFINYGSRTNSDFFVHSGFVYPDNKNDGFKLRLGISKSDPLFQDRMKLLEKLEFPASNLSFLLNTTSEPISDQMLAFLRVFSMRKFELDHWLESSKVLDLKHRDCALDTVVETNVRKFLLARLKLLMANYPTTLEEDLKILKTMMPPIGKMIVELRASEKKILSQAIDYVEQWVKA</sequence>
<dbReference type="Pfam" id="PF09273">
    <property type="entry name" value="Rubis-subs-bind"/>
    <property type="match status" value="1"/>
</dbReference>
<keyword evidence="3 7" id="KW-0489">Methyltransferase</keyword>
<evidence type="ECO:0000259" key="8">
    <source>
        <dbReference type="PROSITE" id="PS50280"/>
    </source>
</evidence>
<dbReference type="PANTHER" id="PTHR13271:SF47">
    <property type="entry name" value="ACTIN-HISTIDINE N-METHYLTRANSFERASE"/>
    <property type="match status" value="1"/>
</dbReference>
<evidence type="ECO:0000256" key="6">
    <source>
        <dbReference type="ARBA" id="ARBA00023203"/>
    </source>
</evidence>
<evidence type="ECO:0000256" key="5">
    <source>
        <dbReference type="ARBA" id="ARBA00022691"/>
    </source>
</evidence>
<dbReference type="GO" id="GO:0016279">
    <property type="term" value="F:protein-lysine N-methyltransferase activity"/>
    <property type="evidence" value="ECO:0007669"/>
    <property type="project" value="TreeGrafter"/>
</dbReference>
<evidence type="ECO:0000313" key="10">
    <source>
        <dbReference type="RefSeq" id="XP_011312838.1"/>
    </source>
</evidence>
<dbReference type="PANTHER" id="PTHR13271">
    <property type="entry name" value="UNCHARACTERIZED PUTATIVE METHYLTRANSFERASE"/>
    <property type="match status" value="1"/>
</dbReference>
<dbReference type="OrthoDB" id="441812at2759"/>
<dbReference type="GeneID" id="105272417"/>
<keyword evidence="6" id="KW-0009">Actin-binding</keyword>
<evidence type="ECO:0000256" key="3">
    <source>
        <dbReference type="ARBA" id="ARBA00022603"/>
    </source>
</evidence>
<comment type="similarity">
    <text evidence="7">Belongs to the class V-like SAM-binding methyltransferase superfamily. SETD3 actin-histidine methyltransferase family.</text>
</comment>
<dbReference type="KEGG" id="fas:105272417"/>
<dbReference type="RefSeq" id="XP_011312838.1">
    <property type="nucleotide sequence ID" value="XM_011314536.1"/>
</dbReference>
<dbReference type="Proteomes" id="UP000694866">
    <property type="component" value="Unplaced"/>
</dbReference>
<dbReference type="SUPFAM" id="SSF81822">
    <property type="entry name" value="RuBisCo LSMT C-terminal, substrate-binding domain"/>
    <property type="match status" value="1"/>
</dbReference>
<dbReference type="CTD" id="84193"/>
<name>A0A9R1TPQ0_9HYME</name>
<dbReference type="SUPFAM" id="SSF82199">
    <property type="entry name" value="SET domain"/>
    <property type="match status" value="1"/>
</dbReference>
<evidence type="ECO:0000313" key="9">
    <source>
        <dbReference type="Proteomes" id="UP000694866"/>
    </source>
</evidence>
<organism evidence="9 10">
    <name type="scientific">Fopius arisanus</name>
    <dbReference type="NCBI Taxonomy" id="64838"/>
    <lineage>
        <taxon>Eukaryota</taxon>
        <taxon>Metazoa</taxon>
        <taxon>Ecdysozoa</taxon>
        <taxon>Arthropoda</taxon>
        <taxon>Hexapoda</taxon>
        <taxon>Insecta</taxon>
        <taxon>Pterygota</taxon>
        <taxon>Neoptera</taxon>
        <taxon>Endopterygota</taxon>
        <taxon>Hymenoptera</taxon>
        <taxon>Apocrita</taxon>
        <taxon>Ichneumonoidea</taxon>
        <taxon>Braconidae</taxon>
        <taxon>Opiinae</taxon>
        <taxon>Fopius</taxon>
    </lineage>
</organism>
<feature type="domain" description="SET" evidence="8">
    <location>
        <begin position="96"/>
        <end position="316"/>
    </location>
</feature>
<dbReference type="InterPro" id="IPR025785">
    <property type="entry name" value="SETD3"/>
</dbReference>
<dbReference type="InterPro" id="IPR050600">
    <property type="entry name" value="SETD3_SETD6_MTase"/>
</dbReference>
<proteinExistence type="inferred from homology"/>
<gene>
    <name evidence="10" type="primary">Setd3</name>
</gene>
<dbReference type="AlphaFoldDB" id="A0A9R1TPQ0"/>
<keyword evidence="9" id="KW-1185">Reference proteome</keyword>
<dbReference type="GO" id="GO:0005737">
    <property type="term" value="C:cytoplasm"/>
    <property type="evidence" value="ECO:0007669"/>
    <property type="project" value="UniProtKB-SubCell"/>
</dbReference>
<evidence type="ECO:0000256" key="4">
    <source>
        <dbReference type="ARBA" id="ARBA00022679"/>
    </source>
</evidence>
<dbReference type="InterPro" id="IPR015353">
    <property type="entry name" value="Rubisco_LSMT_subst-bd"/>
</dbReference>
<dbReference type="InterPro" id="IPR036464">
    <property type="entry name" value="Rubisco_LSMT_subst-bd_sf"/>
</dbReference>
<evidence type="ECO:0000256" key="2">
    <source>
        <dbReference type="ARBA" id="ARBA00022490"/>
    </source>
</evidence>
<dbReference type="CDD" id="cd19176">
    <property type="entry name" value="SET_SETD3"/>
    <property type="match status" value="1"/>
</dbReference>
<protein>
    <recommendedName>
        <fullName evidence="7">protein-histidine N-methyltransferase</fullName>
        <ecNumber evidence="7">2.1.1.85</ecNumber>
    </recommendedName>
</protein>
<dbReference type="GO" id="GO:0018064">
    <property type="term" value="F:protein-L-histidine N-tele-methyltransferase activity"/>
    <property type="evidence" value="ECO:0007669"/>
    <property type="project" value="UniProtKB-EC"/>
</dbReference>
<keyword evidence="4 7" id="KW-0808">Transferase</keyword>
<dbReference type="GO" id="GO:0032259">
    <property type="term" value="P:methylation"/>
    <property type="evidence" value="ECO:0007669"/>
    <property type="project" value="UniProtKB-KW"/>
</dbReference>
<reference evidence="10" key="1">
    <citation type="submission" date="2025-08" db="UniProtKB">
        <authorList>
            <consortium name="RefSeq"/>
        </authorList>
    </citation>
    <scope>IDENTIFICATION</scope>
    <source>
        <strain evidence="10">USDA-PBARC FA_bdor</strain>
        <tissue evidence="10">Whole organism</tissue>
    </source>
</reference>
<evidence type="ECO:0000256" key="1">
    <source>
        <dbReference type="ARBA" id="ARBA00004496"/>
    </source>
</evidence>
<accession>A0A9R1TPQ0</accession>
<dbReference type="InterPro" id="IPR044428">
    <property type="entry name" value="SETD3_SET"/>
</dbReference>
<dbReference type="GO" id="GO:0003779">
    <property type="term" value="F:actin binding"/>
    <property type="evidence" value="ECO:0007669"/>
    <property type="project" value="UniProtKB-KW"/>
</dbReference>
<comment type="subcellular location">
    <subcellularLocation>
        <location evidence="1">Cytoplasm</location>
    </subcellularLocation>
</comment>
<dbReference type="Pfam" id="PF00856">
    <property type="entry name" value="SET"/>
    <property type="match status" value="1"/>
</dbReference>
<dbReference type="PROSITE" id="PS50280">
    <property type="entry name" value="SET"/>
    <property type="match status" value="1"/>
</dbReference>
<dbReference type="InterPro" id="IPR046341">
    <property type="entry name" value="SET_dom_sf"/>
</dbReference>
<dbReference type="EC" id="2.1.1.85" evidence="7"/>
<evidence type="ECO:0000256" key="7">
    <source>
        <dbReference type="PROSITE-ProRule" id="PRU00898"/>
    </source>
</evidence>
<dbReference type="Gene3D" id="3.90.1410.10">
    <property type="entry name" value="set domain protein methyltransferase, domain 1"/>
    <property type="match status" value="1"/>
</dbReference>
<keyword evidence="2" id="KW-0963">Cytoplasm</keyword>
<dbReference type="PROSITE" id="PS51565">
    <property type="entry name" value="SAM_MT85_SETD3"/>
    <property type="match status" value="1"/>
</dbReference>
<comment type="catalytic activity">
    <reaction evidence="7">
        <text>L-histidyl-[protein] + S-adenosyl-L-methionine = N(tele)-methyl-L-histidyl-[protein] + S-adenosyl-L-homocysteine + H(+)</text>
        <dbReference type="Rhea" id="RHEA:19369"/>
        <dbReference type="Rhea" id="RHEA-COMP:9745"/>
        <dbReference type="Rhea" id="RHEA-COMP:11600"/>
        <dbReference type="ChEBI" id="CHEBI:15378"/>
        <dbReference type="ChEBI" id="CHEBI:16367"/>
        <dbReference type="ChEBI" id="CHEBI:29979"/>
        <dbReference type="ChEBI" id="CHEBI:57856"/>
        <dbReference type="ChEBI" id="CHEBI:59789"/>
        <dbReference type="EC" id="2.1.1.85"/>
    </reaction>
</comment>
<keyword evidence="5 7" id="KW-0949">S-adenosyl-L-methionine</keyword>